<keyword evidence="3" id="KW-1185">Reference proteome</keyword>
<dbReference type="PANTHER" id="PTHR13452">
    <property type="entry name" value="THUMP DOMAIN CONTAINING PROTEIN 1-RELATED"/>
    <property type="match status" value="1"/>
</dbReference>
<reference evidence="2 3" key="1">
    <citation type="submission" date="2023-03" db="EMBL/GenBank/DDBJ databases">
        <title>Mating type loci evolution in Malassezia.</title>
        <authorList>
            <person name="Coelho M.A."/>
        </authorList>
    </citation>
    <scope>NUCLEOTIDE SEQUENCE [LARGE SCALE GENOMIC DNA]</scope>
    <source>
        <strain evidence="2 3">CBS 9725</strain>
    </source>
</reference>
<dbReference type="GO" id="GO:0003723">
    <property type="term" value="F:RNA binding"/>
    <property type="evidence" value="ECO:0007669"/>
    <property type="project" value="InterPro"/>
</dbReference>
<dbReference type="Pfam" id="PF02926">
    <property type="entry name" value="THUMP"/>
    <property type="match status" value="1"/>
</dbReference>
<dbReference type="GO" id="GO:0006400">
    <property type="term" value="P:tRNA modification"/>
    <property type="evidence" value="ECO:0007669"/>
    <property type="project" value="InterPro"/>
</dbReference>
<dbReference type="EMBL" id="CP119944">
    <property type="protein sequence ID" value="WFC99444.1"/>
    <property type="molecule type" value="Genomic_DNA"/>
</dbReference>
<evidence type="ECO:0000259" key="1">
    <source>
        <dbReference type="Pfam" id="PF02926"/>
    </source>
</evidence>
<dbReference type="InterPro" id="IPR004114">
    <property type="entry name" value="THUMP_dom"/>
</dbReference>
<accession>A0AAJ5YZI5</accession>
<evidence type="ECO:0000313" key="3">
    <source>
        <dbReference type="Proteomes" id="UP001219567"/>
    </source>
</evidence>
<sequence>MDLIDFMEEVRSSTHLTKQCVDSQGNSLEQTAVTTETHYNKKSPSNTTANAEQCDIESQIRGELADLHAPRKHRSGVMYLDTDTECLCFVQCSPPVSARATVHRILQDVLKTGESRSRYIQRLAPVDKLCRAEQDAIRLTATKVLSDFFSSDQPRTNGGHKANLTQPDVVILVEVLKNVCGIGVVGNYEQMGKFNVQTVAQRGGQNVSSSRVAAARDENIASGQT</sequence>
<dbReference type="Gene3D" id="3.30.2300.10">
    <property type="entry name" value="THUMP superfamily"/>
    <property type="match status" value="1"/>
</dbReference>
<feature type="domain" description="THUMP" evidence="1">
    <location>
        <begin position="156"/>
        <end position="185"/>
    </location>
</feature>
<organism evidence="2 3">
    <name type="scientific">Malassezia yamatoensis</name>
    <dbReference type="NCBI Taxonomy" id="253288"/>
    <lineage>
        <taxon>Eukaryota</taxon>
        <taxon>Fungi</taxon>
        <taxon>Dikarya</taxon>
        <taxon>Basidiomycota</taxon>
        <taxon>Ustilaginomycotina</taxon>
        <taxon>Malasseziomycetes</taxon>
        <taxon>Malasseziales</taxon>
        <taxon>Malasseziaceae</taxon>
        <taxon>Malassezia</taxon>
    </lineage>
</organism>
<protein>
    <recommendedName>
        <fullName evidence="1">THUMP domain-containing protein</fullName>
    </recommendedName>
</protein>
<gene>
    <name evidence="2" type="ORF">MYAM1_002188</name>
</gene>
<proteinExistence type="predicted"/>
<dbReference type="Proteomes" id="UP001219567">
    <property type="component" value="Chromosome 2"/>
</dbReference>
<dbReference type="PANTHER" id="PTHR13452:SF10">
    <property type="entry name" value="THUMP DOMAIN-CONTAINING PROTEIN 1"/>
    <property type="match status" value="1"/>
</dbReference>
<dbReference type="AlphaFoldDB" id="A0AAJ5YZI5"/>
<name>A0AAJ5YZI5_9BASI</name>
<dbReference type="InterPro" id="IPR040183">
    <property type="entry name" value="THUMPD1-like"/>
</dbReference>
<evidence type="ECO:0000313" key="2">
    <source>
        <dbReference type="EMBL" id="WFC99444.1"/>
    </source>
</evidence>
<dbReference type="SUPFAM" id="SSF143437">
    <property type="entry name" value="THUMP domain-like"/>
    <property type="match status" value="1"/>
</dbReference>
<dbReference type="CDD" id="cd11717">
    <property type="entry name" value="THUMP_THUMPD1_like"/>
    <property type="match status" value="1"/>
</dbReference>